<feature type="domain" description="Bromo" evidence="5">
    <location>
        <begin position="150"/>
        <end position="222"/>
    </location>
</feature>
<feature type="compositionally biased region" description="Low complexity" evidence="4">
    <location>
        <begin position="906"/>
        <end position="933"/>
    </location>
</feature>
<dbReference type="Pfam" id="PF17035">
    <property type="entry name" value="BET"/>
    <property type="match status" value="1"/>
</dbReference>
<keyword evidence="1" id="KW-0677">Repeat</keyword>
<evidence type="ECO:0000256" key="3">
    <source>
        <dbReference type="PROSITE-ProRule" id="PRU00035"/>
    </source>
</evidence>
<dbReference type="SMART" id="SM00297">
    <property type="entry name" value="BROMO"/>
    <property type="match status" value="2"/>
</dbReference>
<feature type="compositionally biased region" description="Low complexity" evidence="4">
    <location>
        <begin position="671"/>
        <end position="682"/>
    </location>
</feature>
<proteinExistence type="predicted"/>
<feature type="compositionally biased region" description="Low complexity" evidence="4">
    <location>
        <begin position="1372"/>
        <end position="1391"/>
    </location>
</feature>
<gene>
    <name evidence="8" type="primary">LOC108668716</name>
</gene>
<feature type="region of interest" description="Disordered" evidence="4">
    <location>
        <begin position="1794"/>
        <end position="1859"/>
    </location>
</feature>
<feature type="compositionally biased region" description="Low complexity" evidence="4">
    <location>
        <begin position="873"/>
        <end position="894"/>
    </location>
</feature>
<dbReference type="InterPro" id="IPR038336">
    <property type="entry name" value="NET_sf"/>
</dbReference>
<feature type="compositionally biased region" description="Basic and acidic residues" evidence="4">
    <location>
        <begin position="847"/>
        <end position="865"/>
    </location>
</feature>
<dbReference type="KEGG" id="hazt:108668716"/>
<feature type="compositionally biased region" description="Low complexity" evidence="4">
    <location>
        <begin position="1522"/>
        <end position="1569"/>
    </location>
</feature>
<feature type="compositionally biased region" description="Low complexity" evidence="4">
    <location>
        <begin position="1794"/>
        <end position="1815"/>
    </location>
</feature>
<dbReference type="PROSITE" id="PS00633">
    <property type="entry name" value="BROMODOMAIN_1"/>
    <property type="match status" value="2"/>
</dbReference>
<feature type="compositionally biased region" description="Polar residues" evidence="4">
    <location>
        <begin position="392"/>
        <end position="405"/>
    </location>
</feature>
<evidence type="ECO:0000256" key="2">
    <source>
        <dbReference type="ARBA" id="ARBA00023117"/>
    </source>
</evidence>
<dbReference type="GO" id="GO:0006355">
    <property type="term" value="P:regulation of DNA-templated transcription"/>
    <property type="evidence" value="ECO:0007669"/>
    <property type="project" value="TreeGrafter"/>
</dbReference>
<feature type="region of interest" description="Disordered" evidence="4">
    <location>
        <begin position="1626"/>
        <end position="1778"/>
    </location>
</feature>
<dbReference type="Pfam" id="PF00439">
    <property type="entry name" value="Bromodomain"/>
    <property type="match status" value="2"/>
</dbReference>
<feature type="compositionally biased region" description="Basic and acidic residues" evidence="4">
    <location>
        <begin position="419"/>
        <end position="435"/>
    </location>
</feature>
<feature type="compositionally biased region" description="Basic and acidic residues" evidence="4">
    <location>
        <begin position="961"/>
        <end position="975"/>
    </location>
</feature>
<feature type="compositionally biased region" description="Basic and acidic residues" evidence="4">
    <location>
        <begin position="1818"/>
        <end position="1836"/>
    </location>
</feature>
<dbReference type="Gene3D" id="1.20.1270.220">
    <property type="match status" value="1"/>
</dbReference>
<evidence type="ECO:0000313" key="8">
    <source>
        <dbReference type="RefSeq" id="XP_018011449.2"/>
    </source>
</evidence>
<dbReference type="OrthoDB" id="21449at2759"/>
<dbReference type="Proteomes" id="UP000694843">
    <property type="component" value="Unplaced"/>
</dbReference>
<dbReference type="GO" id="GO:0006338">
    <property type="term" value="P:chromatin remodeling"/>
    <property type="evidence" value="ECO:0007669"/>
    <property type="project" value="TreeGrafter"/>
</dbReference>
<dbReference type="Pfam" id="PF17105">
    <property type="entry name" value="BRD4_CDT"/>
    <property type="match status" value="1"/>
</dbReference>
<feature type="region of interest" description="Disordered" evidence="4">
    <location>
        <begin position="1192"/>
        <end position="1252"/>
    </location>
</feature>
<feature type="compositionally biased region" description="Gly residues" evidence="4">
    <location>
        <begin position="1696"/>
        <end position="1730"/>
    </location>
</feature>
<name>A0A8B7NCY4_HYAAZ</name>
<dbReference type="InterPro" id="IPR018359">
    <property type="entry name" value="Bromodomain_CS"/>
</dbReference>
<dbReference type="PRINTS" id="PR00503">
    <property type="entry name" value="BROMODOMAIN"/>
</dbReference>
<feature type="region of interest" description="Disordered" evidence="4">
    <location>
        <begin position="802"/>
        <end position="828"/>
    </location>
</feature>
<feature type="compositionally biased region" description="Acidic residues" evidence="4">
    <location>
        <begin position="580"/>
        <end position="589"/>
    </location>
</feature>
<dbReference type="GO" id="GO:0000785">
    <property type="term" value="C:chromatin"/>
    <property type="evidence" value="ECO:0007669"/>
    <property type="project" value="TreeGrafter"/>
</dbReference>
<dbReference type="PANTHER" id="PTHR22880">
    <property type="entry name" value="FALZ-RELATED BROMODOMAIN-CONTAINING PROTEINS"/>
    <property type="match status" value="1"/>
</dbReference>
<feature type="compositionally biased region" description="Polar residues" evidence="4">
    <location>
        <begin position="79"/>
        <end position="97"/>
    </location>
</feature>
<feature type="compositionally biased region" description="Basic residues" evidence="4">
    <location>
        <begin position="620"/>
        <end position="631"/>
    </location>
</feature>
<accession>A0A8B7NCY4</accession>
<evidence type="ECO:0000256" key="1">
    <source>
        <dbReference type="ARBA" id="ARBA00022737"/>
    </source>
</evidence>
<feature type="compositionally biased region" description="Low complexity" evidence="4">
    <location>
        <begin position="279"/>
        <end position="297"/>
    </location>
</feature>
<dbReference type="SUPFAM" id="SSF47370">
    <property type="entry name" value="Bromodomain"/>
    <property type="match status" value="2"/>
</dbReference>
<dbReference type="InterPro" id="IPR001487">
    <property type="entry name" value="Bromodomain"/>
</dbReference>
<protein>
    <submittedName>
        <fullName evidence="8">Homeotic protein female sterile</fullName>
    </submittedName>
</protein>
<evidence type="ECO:0000313" key="7">
    <source>
        <dbReference type="Proteomes" id="UP000694843"/>
    </source>
</evidence>
<evidence type="ECO:0000259" key="6">
    <source>
        <dbReference type="PROSITE" id="PS51525"/>
    </source>
</evidence>
<feature type="region of interest" description="Disordered" evidence="4">
    <location>
        <begin position="1368"/>
        <end position="1391"/>
    </location>
</feature>
<dbReference type="PROSITE" id="PS51525">
    <property type="entry name" value="NET"/>
    <property type="match status" value="1"/>
</dbReference>
<feature type="region of interest" description="Disordered" evidence="4">
    <location>
        <begin position="840"/>
        <end position="1000"/>
    </location>
</feature>
<dbReference type="SUPFAM" id="SSF81995">
    <property type="entry name" value="beta-sandwich domain of Sec23/24"/>
    <property type="match status" value="1"/>
</dbReference>
<feature type="compositionally biased region" description="Polar residues" evidence="4">
    <location>
        <begin position="298"/>
        <end position="321"/>
    </location>
</feature>
<dbReference type="PANTHER" id="PTHR22880:SF225">
    <property type="entry name" value="BROMODOMAIN-CONTAINING PROTEIN BET-1-RELATED"/>
    <property type="match status" value="1"/>
</dbReference>
<dbReference type="CDD" id="cd05497">
    <property type="entry name" value="Bromo_Brdt_I_like"/>
    <property type="match status" value="1"/>
</dbReference>
<dbReference type="InterPro" id="IPR050935">
    <property type="entry name" value="Bromo_chromatin_reader"/>
</dbReference>
<dbReference type="RefSeq" id="XP_018011449.2">
    <property type="nucleotide sequence ID" value="XM_018155960.2"/>
</dbReference>
<feature type="compositionally biased region" description="Low complexity" evidence="4">
    <location>
        <begin position="1192"/>
        <end position="1208"/>
    </location>
</feature>
<dbReference type="GeneID" id="108668716"/>
<feature type="region of interest" description="Disordered" evidence="4">
    <location>
        <begin position="337"/>
        <end position="368"/>
    </location>
</feature>
<feature type="compositionally biased region" description="Basic residues" evidence="4">
    <location>
        <begin position="685"/>
        <end position="701"/>
    </location>
</feature>
<feature type="compositionally biased region" description="Polar residues" evidence="4">
    <location>
        <begin position="1220"/>
        <end position="1237"/>
    </location>
</feature>
<feature type="compositionally biased region" description="Low complexity" evidence="4">
    <location>
        <begin position="1769"/>
        <end position="1778"/>
    </location>
</feature>
<dbReference type="InterPro" id="IPR036427">
    <property type="entry name" value="Bromodomain-like_sf"/>
</dbReference>
<dbReference type="InterPro" id="IPR043509">
    <property type="entry name" value="Bromo_Brdt_II"/>
</dbReference>
<sequence>MMETSPGTKRVRYDEHQLYGGTLHHLPQHQPYAYIGSNNPLSDLNSFNFGPGGPWMNGNMPKGVRMEETNGEGGGTVESPATSGSAAMPPTSNTVTAPPNEPPPPPAREEPHIEPVNGIVQPPVVPPPDRPGRLTNQLQYIQKQVMKNVWKHQFAWPFHQPVDAVKLNLPDYHKIIKHPMDFGSIKKRLENRYYWSAKECIQDFNTMFTNCYIYNKPGEDVVLMAQTLEKIFLTKVSAMPKEEIEIEEPAKSGKGNKRRAPVSATKSRFAGGGAMNNVSDGGLNSSSLSNSIPSTPTATTLGSSQLPLTTSGHTASTNSKAVPSAVTPAAQAPYHAGGVLGSTAQPTVPSANSNSFPPKGVKRKADALSSGGAVAAPAPAAAVTAGAVPTTPNSTYDPNFSSASSGHPRDLTSAGKISTRRESGRQIKKVNKDLPEAQPQHSSKPKGKVSESYKLCVEILKELFAKKHSGYAWPFYKPVDAELLGLSDYHEIIKSPMDLGTVKMKLDNRVYRNANEFASDVRIIFTNCYKYNPSDHDVVVMARKLQDVFEMQFSKVNCDEPFEMPSGGTDSSDQGSGGETESETDYSEDERERKLMALQEQLRQVQEQMKLLIEESSRRGKEKKRTKRKRDKTQERMLMLESLGGVLGNASVTNSNSASAATGLPGGVPLPGNAVAGSASGAPPKPKKSKTSSSNKQKRQRSSNSSSKGSKKKAGAPGAGQAGMMFDSDDEDSAKPMSYDEKRQLSLDINKLPGDKLGRVVNIIQSREPSLRDSNPDEIEIDFETLKPSTLRELEAYVASCLRKKPRKPYSRQDKKGGGSNATGGAHNVAGAAVGGAAAAVAGGVARHKEDSIAEKKQEIEKRLQDVAGQLGTSAPTNNASNTASTTNTNSPSKKTPKKEGKDAQSSRLSASSSSSSDSDSSSSSSSSSSSESSDSEAGPKRKKAKLDSSGSRQSKGSKSKLKDTSSTKDPGSAKDKHKHTTISSAQKDSSTTTTITTSSNLSTITTTSSITSVSTTDAGRPMVFVQSRGKPQKSSEMLSAGDPDIDINIRNSCISSSNNVNSSIVISSSNSDISRVAVTTASSGQVTAMPSTTSVVSVPSLNASPSPSAALPSLDTLTPVAVDSAVSLAHNPYSSNSNTSSISNRPYSINNASASSSNLMSNTSESVKAATISPMGSSNIHNNIVSSNASNVVSNNSNNSHGSSYNGTISGAAHDSQHALPQQQHQVGRTSATPPSQHHHGTSGYQSLQHEQQQFQQNLQNFAASIASNASAAATSSPSTMLSLQQMQQLQQQSASDKQLLQHLQQQHLSLKNGAADHVQQQHALASMASASLHMAAQNTTLGNDLKAEDSVQSELQNILSGGGALKHHQQQSYLSQQQQHHHQQQQQQLAAAVAAAAAAVGGHQSSGAANGYSDLSNMSSLTHMGLSASSQSSMMAMLGSDALDSLALPEPVLSDLKMAALEASGLPYGQYSSGDMQAISHFAAAGGSVESHHLLESRGGHLTDPGLLDNHSTKKHHLSHQQQLQQQQQQLQQQMQHHQQQQLQQQQLQQQQQQLHEQSKLSHSNSGNSGGGFSGSGKPRATPKNLSSWSSLAQSAVPAASTAALKTSASDSFAQFKKVAKEKQTRQRQIREQQEQRRQQKEAVEKERARQEAERARLDDDGIDRTPEDLKDPLPVTSASTRPALLGTPALPPGAGGGSGSGSGGSCGSGVGGTISGTGSGGGVGGGVADPSQMLMHPDRRDSISSLKPSSVKMSSGSGTLGSFSNAGHHASQISGSSHISVASHISATSLIPGASHTPTATTTSSSTPADTPGRLSDRDRQKMREQERRRREAMAGQIDMNRQSDLMAAFEEQCSK</sequence>
<feature type="compositionally biased region" description="Polar residues" evidence="4">
    <location>
        <begin position="342"/>
        <end position="356"/>
    </location>
</feature>
<evidence type="ECO:0000259" key="5">
    <source>
        <dbReference type="PROSITE" id="PS50014"/>
    </source>
</evidence>
<feature type="region of interest" description="Disordered" evidence="4">
    <location>
        <begin position="58"/>
        <end position="119"/>
    </location>
</feature>
<dbReference type="InterPro" id="IPR031354">
    <property type="entry name" value="BRD4_CDT"/>
</dbReference>
<feature type="region of interest" description="Disordered" evidence="4">
    <location>
        <begin position="613"/>
        <end position="636"/>
    </location>
</feature>
<keyword evidence="2 3" id="KW-0103">Bromodomain</keyword>
<organism evidence="7 8">
    <name type="scientific">Hyalella azteca</name>
    <name type="common">Amphipod</name>
    <dbReference type="NCBI Taxonomy" id="294128"/>
    <lineage>
        <taxon>Eukaryota</taxon>
        <taxon>Metazoa</taxon>
        <taxon>Ecdysozoa</taxon>
        <taxon>Arthropoda</taxon>
        <taxon>Crustacea</taxon>
        <taxon>Multicrustacea</taxon>
        <taxon>Malacostraca</taxon>
        <taxon>Eumalacostraca</taxon>
        <taxon>Peracarida</taxon>
        <taxon>Amphipoda</taxon>
        <taxon>Senticaudata</taxon>
        <taxon>Talitrida</taxon>
        <taxon>Talitroidea</taxon>
        <taxon>Hyalellidae</taxon>
        <taxon>Hyalella</taxon>
    </lineage>
</organism>
<feature type="compositionally biased region" description="Low complexity" evidence="4">
    <location>
        <begin position="1746"/>
        <end position="1760"/>
    </location>
</feature>
<dbReference type="FunFam" id="1.20.1270.220:FF:000001">
    <property type="entry name" value="bromodomain-containing protein 2 isoform X1"/>
    <property type="match status" value="1"/>
</dbReference>
<dbReference type="FunFam" id="1.20.920.10:FF:000003">
    <property type="entry name" value="Bromodomain-containing protein 2"/>
    <property type="match status" value="1"/>
</dbReference>
<dbReference type="InterPro" id="IPR043508">
    <property type="entry name" value="Bromo_Brdt_I"/>
</dbReference>
<dbReference type="PROSITE" id="PS50014">
    <property type="entry name" value="BROMODOMAIN_2"/>
    <property type="match status" value="2"/>
</dbReference>
<feature type="domain" description="Bromo" evidence="5">
    <location>
        <begin position="467"/>
        <end position="539"/>
    </location>
</feature>
<dbReference type="InterPro" id="IPR027353">
    <property type="entry name" value="NET_dom"/>
</dbReference>
<feature type="region of interest" description="Disordered" evidence="4">
    <location>
        <begin position="386"/>
        <end position="447"/>
    </location>
</feature>
<feature type="domain" description="NET" evidence="6">
    <location>
        <begin position="727"/>
        <end position="809"/>
    </location>
</feature>
<feature type="compositionally biased region" description="Low complexity" evidence="4">
    <location>
        <begin position="990"/>
        <end position="1000"/>
    </location>
</feature>
<reference evidence="8" key="1">
    <citation type="submission" date="2025-08" db="UniProtKB">
        <authorList>
            <consortium name="RefSeq"/>
        </authorList>
    </citation>
    <scope>IDENTIFICATION</scope>
    <source>
        <tissue evidence="8">Whole organism</tissue>
    </source>
</reference>
<dbReference type="Gene3D" id="1.20.920.10">
    <property type="entry name" value="Bromodomain-like"/>
    <property type="match status" value="2"/>
</dbReference>
<dbReference type="FunFam" id="1.20.920.10:FF:000002">
    <property type="entry name" value="Bromodomain-containing protein 4"/>
    <property type="match status" value="1"/>
</dbReference>
<feature type="region of interest" description="Disordered" evidence="4">
    <location>
        <begin position="671"/>
        <end position="742"/>
    </location>
</feature>
<feature type="region of interest" description="Disordered" evidence="4">
    <location>
        <begin position="245"/>
        <end position="324"/>
    </location>
</feature>
<feature type="region of interest" description="Disordered" evidence="4">
    <location>
        <begin position="1496"/>
        <end position="1591"/>
    </location>
</feature>
<feature type="compositionally biased region" description="Basic and acidic residues" evidence="4">
    <location>
        <begin position="1626"/>
        <end position="1674"/>
    </location>
</feature>
<dbReference type="GO" id="GO:0005634">
    <property type="term" value="C:nucleus"/>
    <property type="evidence" value="ECO:0007669"/>
    <property type="project" value="TreeGrafter"/>
</dbReference>
<keyword evidence="7" id="KW-1185">Reference proteome</keyword>
<feature type="region of interest" description="Disordered" evidence="4">
    <location>
        <begin position="560"/>
        <end position="590"/>
    </location>
</feature>
<evidence type="ECO:0000256" key="4">
    <source>
        <dbReference type="SAM" id="MobiDB-lite"/>
    </source>
</evidence>
<dbReference type="CDD" id="cd05498">
    <property type="entry name" value="Bromo_Brdt_II_like"/>
    <property type="match status" value="1"/>
</dbReference>